<dbReference type="GO" id="GO:0046914">
    <property type="term" value="F:transition metal ion binding"/>
    <property type="evidence" value="ECO:0007669"/>
    <property type="project" value="TreeGrafter"/>
</dbReference>
<dbReference type="AlphaFoldDB" id="A0A5B8VP25"/>
<feature type="domain" description="CzcB-like C-terminal circularly permuted SH3-like" evidence="2">
    <location>
        <begin position="23"/>
        <end position="83"/>
    </location>
</feature>
<proteinExistence type="predicted"/>
<keyword evidence="4" id="KW-1185">Reference proteome</keyword>
<keyword evidence="1" id="KW-0813">Transport</keyword>
<dbReference type="Proteomes" id="UP000321291">
    <property type="component" value="Chromosome"/>
</dbReference>
<name>A0A5B8VP25_9BACT</name>
<reference evidence="3 4" key="1">
    <citation type="journal article" date="2017" name="Int. J. Syst. Evol. Microbiol.">
        <title>Arachidicoccus ginsenosidivorans sp. nov., with ginsenoside-converting activity isolated from ginseng cultivating soil.</title>
        <authorList>
            <person name="Siddiqi M.Z."/>
            <person name="Aslam Z."/>
            <person name="Im W.T."/>
        </authorList>
    </citation>
    <scope>NUCLEOTIDE SEQUENCE [LARGE SCALE GENOMIC DNA]</scope>
    <source>
        <strain evidence="3 4">Gsoil 809</strain>
    </source>
</reference>
<dbReference type="KEGG" id="agi:FSB73_18115"/>
<dbReference type="RefSeq" id="WP_146785411.1">
    <property type="nucleotide sequence ID" value="NZ_CP042434.1"/>
</dbReference>
<evidence type="ECO:0000256" key="1">
    <source>
        <dbReference type="ARBA" id="ARBA00022448"/>
    </source>
</evidence>
<dbReference type="GO" id="GO:0015679">
    <property type="term" value="P:plasma membrane copper ion transport"/>
    <property type="evidence" value="ECO:0007669"/>
    <property type="project" value="TreeGrafter"/>
</dbReference>
<protein>
    <recommendedName>
        <fullName evidence="2">CzcB-like C-terminal circularly permuted SH3-like domain-containing protein</fullName>
    </recommendedName>
</protein>
<dbReference type="Pfam" id="PF25975">
    <property type="entry name" value="CzcB_C"/>
    <property type="match status" value="1"/>
</dbReference>
<dbReference type="GO" id="GO:0030288">
    <property type="term" value="C:outer membrane-bounded periplasmic space"/>
    <property type="evidence" value="ECO:0007669"/>
    <property type="project" value="TreeGrafter"/>
</dbReference>
<dbReference type="PANTHER" id="PTHR30097:SF4">
    <property type="entry name" value="SLR6042 PROTEIN"/>
    <property type="match status" value="1"/>
</dbReference>
<evidence type="ECO:0000313" key="3">
    <source>
        <dbReference type="EMBL" id="QEC73300.1"/>
    </source>
</evidence>
<dbReference type="OrthoDB" id="9806939at2"/>
<dbReference type="EMBL" id="CP042434">
    <property type="protein sequence ID" value="QEC73300.1"/>
    <property type="molecule type" value="Genomic_DNA"/>
</dbReference>
<dbReference type="PANTHER" id="PTHR30097">
    <property type="entry name" value="CATION EFFLUX SYSTEM PROTEIN CUSB"/>
    <property type="match status" value="1"/>
</dbReference>
<sequence length="91" mass="10217">MNWKIGTLVRGRIVIGHEDRDLYVPLSAVNRLGMRSVVWVKDRNSNDVFHARTVQTGIRTEDSIEILSGIEVGDQIVENAAYMVGSDSFIQ</sequence>
<dbReference type="InterPro" id="IPR051909">
    <property type="entry name" value="MFP_Cation_Efflux"/>
</dbReference>
<dbReference type="GO" id="GO:0060003">
    <property type="term" value="P:copper ion export"/>
    <property type="evidence" value="ECO:0007669"/>
    <property type="project" value="TreeGrafter"/>
</dbReference>
<accession>A0A5B8VP25</accession>
<dbReference type="Gene3D" id="2.40.420.20">
    <property type="match status" value="1"/>
</dbReference>
<organism evidence="3 4">
    <name type="scientific">Arachidicoccus ginsenosidivorans</name>
    <dbReference type="NCBI Taxonomy" id="496057"/>
    <lineage>
        <taxon>Bacteria</taxon>
        <taxon>Pseudomonadati</taxon>
        <taxon>Bacteroidota</taxon>
        <taxon>Chitinophagia</taxon>
        <taxon>Chitinophagales</taxon>
        <taxon>Chitinophagaceae</taxon>
        <taxon>Arachidicoccus</taxon>
    </lineage>
</organism>
<dbReference type="InterPro" id="IPR058649">
    <property type="entry name" value="CzcB_C"/>
</dbReference>
<evidence type="ECO:0000313" key="4">
    <source>
        <dbReference type="Proteomes" id="UP000321291"/>
    </source>
</evidence>
<gene>
    <name evidence="3" type="ORF">FSB73_18115</name>
</gene>
<evidence type="ECO:0000259" key="2">
    <source>
        <dbReference type="Pfam" id="PF25975"/>
    </source>
</evidence>